<name>K2P087_9HYPH</name>
<gene>
    <name evidence="3" type="ORF">NA8A_06088</name>
</gene>
<comment type="caution">
    <text evidence="3">The sequence shown here is derived from an EMBL/GenBank/DDBJ whole genome shotgun (WGS) entry which is preliminary data.</text>
</comment>
<protein>
    <recommendedName>
        <fullName evidence="5">ATP synthase subunit beta</fullName>
    </recommendedName>
</protein>
<dbReference type="SUPFAM" id="SSF53335">
    <property type="entry name" value="S-adenosyl-L-methionine-dependent methyltransferases"/>
    <property type="match status" value="1"/>
</dbReference>
<dbReference type="PANTHER" id="PTHR12049:SF7">
    <property type="entry name" value="PROTEIN ARGININE METHYLTRANSFERASE NDUFAF7, MITOCHONDRIAL"/>
    <property type="match status" value="1"/>
</dbReference>
<dbReference type="InterPro" id="IPR003788">
    <property type="entry name" value="NDUFAF7"/>
</dbReference>
<proteinExistence type="predicted"/>
<evidence type="ECO:0000313" key="3">
    <source>
        <dbReference type="EMBL" id="EKF43579.1"/>
    </source>
</evidence>
<dbReference type="STRING" id="721133.SAMN05216176_10185"/>
<dbReference type="Pfam" id="PF02636">
    <property type="entry name" value="Methyltransf_28"/>
    <property type="match status" value="1"/>
</dbReference>
<dbReference type="GO" id="GO:0032259">
    <property type="term" value="P:methylation"/>
    <property type="evidence" value="ECO:0007669"/>
    <property type="project" value="UniProtKB-KW"/>
</dbReference>
<dbReference type="AlphaFoldDB" id="K2P087"/>
<evidence type="ECO:0008006" key="5">
    <source>
        <dbReference type="Google" id="ProtNLM"/>
    </source>
</evidence>
<accession>K2P087</accession>
<evidence type="ECO:0000256" key="2">
    <source>
        <dbReference type="ARBA" id="ARBA00022679"/>
    </source>
</evidence>
<reference evidence="3 4" key="1">
    <citation type="journal article" date="2012" name="J. Bacteriol.">
        <title>Genome Sequence of Nitratireductor indicus Type Strain C115.</title>
        <authorList>
            <person name="Lai Q."/>
            <person name="Li G."/>
            <person name="Yu Z."/>
            <person name="Shao Z."/>
        </authorList>
    </citation>
    <scope>NUCLEOTIDE SEQUENCE [LARGE SCALE GENOMIC DNA]</scope>
    <source>
        <strain evidence="3 4">C115</strain>
    </source>
</reference>
<keyword evidence="1" id="KW-0489">Methyltransferase</keyword>
<dbReference type="PANTHER" id="PTHR12049">
    <property type="entry name" value="PROTEIN ARGININE METHYLTRANSFERASE NDUFAF7, MITOCHONDRIAL"/>
    <property type="match status" value="1"/>
</dbReference>
<dbReference type="Proteomes" id="UP000007374">
    <property type="component" value="Unassembled WGS sequence"/>
</dbReference>
<keyword evidence="2" id="KW-0808">Transferase</keyword>
<sequence>MGDVARKRKVRPGSRMSGLKKRICAQISATGPINVAEYMAMCLFDPMEGYYTTRDPFGATGDFITAPEVSQMFGELCAIWLYTAWKGSGAPAQPLIAEIGPGRGTLMKDMLRTFERLSPSLATDARFAMIEVSPRLIDVQRKTLAHSVVQPLWCAEIDELPEGPLFIVGNELFDAIPMRQYVKSNGRWHERVIGCGKDGELIFMAGPGTVDQGLLPQDAATAPEGAIVELAPARTALMDTLSTRIAAQGGAGLFIDYGYETPAVGDSLQAMRAHAFADPLADPGKADLTSYVDFRALGQTARAAGLDAHLMEQGTFLLGLGLLERAGRLGANAGAAEQEAIRAAVERLAGPEAMGRLFKVMAIARPGLLVPPFEQASPLFR</sequence>
<dbReference type="InterPro" id="IPR029063">
    <property type="entry name" value="SAM-dependent_MTases_sf"/>
</dbReference>
<dbReference type="EMBL" id="AMSI01000003">
    <property type="protein sequence ID" value="EKF43579.1"/>
    <property type="molecule type" value="Genomic_DNA"/>
</dbReference>
<dbReference type="PATRIC" id="fig|1231190.3.peg.1284"/>
<dbReference type="InterPro" id="IPR038375">
    <property type="entry name" value="NDUFAF7_sf"/>
</dbReference>
<organism evidence="3 4">
    <name type="scientific">Nitratireductor indicus C115</name>
    <dbReference type="NCBI Taxonomy" id="1231190"/>
    <lineage>
        <taxon>Bacteria</taxon>
        <taxon>Pseudomonadati</taxon>
        <taxon>Pseudomonadota</taxon>
        <taxon>Alphaproteobacteria</taxon>
        <taxon>Hyphomicrobiales</taxon>
        <taxon>Phyllobacteriaceae</taxon>
        <taxon>Nitratireductor</taxon>
    </lineage>
</organism>
<evidence type="ECO:0000256" key="1">
    <source>
        <dbReference type="ARBA" id="ARBA00022603"/>
    </source>
</evidence>
<dbReference type="eggNOG" id="COG1565">
    <property type="taxonomic scope" value="Bacteria"/>
</dbReference>
<dbReference type="GO" id="GO:0035243">
    <property type="term" value="F:protein-arginine omega-N symmetric methyltransferase activity"/>
    <property type="evidence" value="ECO:0007669"/>
    <property type="project" value="TreeGrafter"/>
</dbReference>
<dbReference type="Gene3D" id="3.40.50.12710">
    <property type="match status" value="1"/>
</dbReference>
<evidence type="ECO:0000313" key="4">
    <source>
        <dbReference type="Proteomes" id="UP000007374"/>
    </source>
</evidence>
<keyword evidence="4" id="KW-1185">Reference proteome</keyword>